<dbReference type="OrthoDB" id="8909920at2"/>
<dbReference type="InterPro" id="IPR018330">
    <property type="entry name" value="RecT_fam"/>
</dbReference>
<protein>
    <submittedName>
        <fullName evidence="2">RecT family protein</fullName>
    </submittedName>
</protein>
<dbReference type="Pfam" id="PF03837">
    <property type="entry name" value="RecT"/>
    <property type="match status" value="1"/>
</dbReference>
<evidence type="ECO:0000256" key="1">
    <source>
        <dbReference type="SAM" id="MobiDB-lite"/>
    </source>
</evidence>
<comment type="caution">
    <text evidence="2">The sequence shown here is derived from an EMBL/GenBank/DDBJ whole genome shotgun (WGS) entry which is preliminary data.</text>
</comment>
<accession>A0A4R7BWR2</accession>
<gene>
    <name evidence="2" type="ORF">EV668_3191</name>
</gene>
<organism evidence="2 3">
    <name type="scientific">Enterovirga rhinocerotis</name>
    <dbReference type="NCBI Taxonomy" id="1339210"/>
    <lineage>
        <taxon>Bacteria</taxon>
        <taxon>Pseudomonadati</taxon>
        <taxon>Pseudomonadota</taxon>
        <taxon>Alphaproteobacteria</taxon>
        <taxon>Hyphomicrobiales</taxon>
        <taxon>Methylobacteriaceae</taxon>
        <taxon>Enterovirga</taxon>
    </lineage>
</organism>
<dbReference type="EMBL" id="SNZR01000013">
    <property type="protein sequence ID" value="TDR90340.1"/>
    <property type="molecule type" value="Genomic_DNA"/>
</dbReference>
<feature type="region of interest" description="Disordered" evidence="1">
    <location>
        <begin position="205"/>
        <end position="236"/>
    </location>
</feature>
<reference evidence="2 3" key="1">
    <citation type="submission" date="2019-03" db="EMBL/GenBank/DDBJ databases">
        <title>Genomic Encyclopedia of Type Strains, Phase IV (KMG-IV): sequencing the most valuable type-strain genomes for metagenomic binning, comparative biology and taxonomic classification.</title>
        <authorList>
            <person name="Goeker M."/>
        </authorList>
    </citation>
    <scope>NUCLEOTIDE SEQUENCE [LARGE SCALE GENOMIC DNA]</scope>
    <source>
        <strain evidence="2 3">DSM 25903</strain>
    </source>
</reference>
<keyword evidence="3" id="KW-1185">Reference proteome</keyword>
<evidence type="ECO:0000313" key="3">
    <source>
        <dbReference type="Proteomes" id="UP000295122"/>
    </source>
</evidence>
<dbReference type="GO" id="GO:0006259">
    <property type="term" value="P:DNA metabolic process"/>
    <property type="evidence" value="ECO:0007669"/>
    <property type="project" value="InterPro"/>
</dbReference>
<sequence>MSQELATVAPQRTPIVAGGQVNAIVPATFEDVQRLSAAIFASGLVPYGMDRPEKVMVALMTGLELGIKPMQALQGIAVINGAPRIWGDLSLAMVRASGELEEFEERYEGKPPTNWADPKGDERLYTAICRVKRAGEKAKEEEFSIADAITAKLWGKSGSKGPTPWVTSPKRMLKMRARAFALRDTFADILKGMAIAEEMIGHEDETAEARPAKARRAPPSPPPVEAKAANEPVQPQTEHIEEAEVTEVATDAASAVAQTELTEDERQTPDEILVELKEKLGFAKTADQVEEFYDDFDAESLLEQTEDGVDRARALKAETLTRIGKPATETTPATAKPADPFDLPDIESPADYIAWIEGAAAKVVDTDTAKRMSEAWNSSKALRREIEIDAAAERKLKAEITSLIARFAPPSEKANAAGKADTPLAASVDVDAQPTSAEQYVAQRVAMAERAKTYDEARDLKRRFLHESKLREDLGVKQALYEEAKKAVHGRVDALRPADA</sequence>
<proteinExistence type="predicted"/>
<dbReference type="GO" id="GO:0003677">
    <property type="term" value="F:DNA binding"/>
    <property type="evidence" value="ECO:0007669"/>
    <property type="project" value="InterPro"/>
</dbReference>
<dbReference type="Proteomes" id="UP000295122">
    <property type="component" value="Unassembled WGS sequence"/>
</dbReference>
<evidence type="ECO:0000313" key="2">
    <source>
        <dbReference type="EMBL" id="TDR90340.1"/>
    </source>
</evidence>
<dbReference type="RefSeq" id="WP_133771654.1">
    <property type="nucleotide sequence ID" value="NZ_SNZR01000013.1"/>
</dbReference>
<dbReference type="AlphaFoldDB" id="A0A4R7BWR2"/>
<name>A0A4R7BWR2_9HYPH</name>